<organism evidence="3 4">
    <name type="scientific">Pseudomonas linyingensis</name>
    <dbReference type="NCBI Taxonomy" id="915471"/>
    <lineage>
        <taxon>Bacteria</taxon>
        <taxon>Pseudomonadati</taxon>
        <taxon>Pseudomonadota</taxon>
        <taxon>Gammaproteobacteria</taxon>
        <taxon>Pseudomonadales</taxon>
        <taxon>Pseudomonadaceae</taxon>
        <taxon>Pseudomonas</taxon>
    </lineage>
</organism>
<sequence>MNTRIATGGEVERKRQRGFTLIELMITVAIIGILAAIAYPSYQQHIVKTNRTDAQAFLMTVAQKQQQRLMVTRSYAGGDDALSALQLSVPANVARSYDVTVTSAGGPPPTFTATATPKSGTSQTSDGNLSIDQAENKLWKGNAW</sequence>
<evidence type="ECO:0000313" key="4">
    <source>
        <dbReference type="Proteomes" id="UP000242930"/>
    </source>
</evidence>
<dbReference type="STRING" id="915471.SAMN05216201_10794"/>
<evidence type="ECO:0000313" key="3">
    <source>
        <dbReference type="EMBL" id="SEJ33735.1"/>
    </source>
</evidence>
<dbReference type="Gene3D" id="3.30.700.10">
    <property type="entry name" value="Glycoprotein, Type 4 Pilin"/>
    <property type="match status" value="1"/>
</dbReference>
<dbReference type="InterPro" id="IPR045584">
    <property type="entry name" value="Pilin-like"/>
</dbReference>
<gene>
    <name evidence="3" type="ORF">SAMN05216201_10794</name>
</gene>
<keyword evidence="4" id="KW-1185">Reference proteome</keyword>
<dbReference type="NCBIfam" id="TIGR02532">
    <property type="entry name" value="IV_pilin_GFxxxE"/>
    <property type="match status" value="1"/>
</dbReference>
<dbReference type="PANTHER" id="PTHR30093">
    <property type="entry name" value="GENERAL SECRETION PATHWAY PROTEIN G"/>
    <property type="match status" value="1"/>
</dbReference>
<dbReference type="PANTHER" id="PTHR30093:SF47">
    <property type="entry name" value="TYPE IV PILUS NON-CORE MINOR PILIN PILE"/>
    <property type="match status" value="1"/>
</dbReference>
<dbReference type="AlphaFoldDB" id="A0A1H6YAE1"/>
<keyword evidence="2" id="KW-1133">Transmembrane helix</keyword>
<dbReference type="InterPro" id="IPR012902">
    <property type="entry name" value="N_methyl_site"/>
</dbReference>
<keyword evidence="2" id="KW-0472">Membrane</keyword>
<dbReference type="InterPro" id="IPR031982">
    <property type="entry name" value="PilE-like"/>
</dbReference>
<feature type="transmembrane region" description="Helical" evidence="2">
    <location>
        <begin position="21"/>
        <end position="42"/>
    </location>
</feature>
<dbReference type="EMBL" id="FNZE01000007">
    <property type="protein sequence ID" value="SEJ33735.1"/>
    <property type="molecule type" value="Genomic_DNA"/>
</dbReference>
<feature type="region of interest" description="Disordered" evidence="1">
    <location>
        <begin position="105"/>
        <end position="132"/>
    </location>
</feature>
<dbReference type="Proteomes" id="UP000242930">
    <property type="component" value="Unassembled WGS sequence"/>
</dbReference>
<proteinExistence type="predicted"/>
<dbReference type="Pfam" id="PF07963">
    <property type="entry name" value="N_methyl"/>
    <property type="match status" value="1"/>
</dbReference>
<keyword evidence="2" id="KW-0812">Transmembrane</keyword>
<feature type="compositionally biased region" description="Polar residues" evidence="1">
    <location>
        <begin position="118"/>
        <end position="132"/>
    </location>
</feature>
<dbReference type="PROSITE" id="PS00409">
    <property type="entry name" value="PROKAR_NTER_METHYL"/>
    <property type="match status" value="1"/>
</dbReference>
<evidence type="ECO:0000256" key="2">
    <source>
        <dbReference type="SAM" id="Phobius"/>
    </source>
</evidence>
<dbReference type="OrthoDB" id="5296638at2"/>
<accession>A0A1H6YAE1</accession>
<dbReference type="SUPFAM" id="SSF54523">
    <property type="entry name" value="Pili subunits"/>
    <property type="match status" value="1"/>
</dbReference>
<dbReference type="GO" id="GO:0043683">
    <property type="term" value="P:type IV pilus assembly"/>
    <property type="evidence" value="ECO:0007669"/>
    <property type="project" value="InterPro"/>
</dbReference>
<reference evidence="4" key="1">
    <citation type="submission" date="2016-10" db="EMBL/GenBank/DDBJ databases">
        <authorList>
            <person name="Varghese N."/>
            <person name="Submissions S."/>
        </authorList>
    </citation>
    <scope>NUCLEOTIDE SEQUENCE [LARGE SCALE GENOMIC DNA]</scope>
    <source>
        <strain evidence="4">LMG 25967</strain>
    </source>
</reference>
<dbReference type="Pfam" id="PF16732">
    <property type="entry name" value="ComP_DUS"/>
    <property type="match status" value="1"/>
</dbReference>
<evidence type="ECO:0000256" key="1">
    <source>
        <dbReference type="SAM" id="MobiDB-lite"/>
    </source>
</evidence>
<name>A0A1H6YAE1_9PSED</name>
<protein>
    <submittedName>
        <fullName evidence="3">Type IV pilus assembly protein PilE</fullName>
    </submittedName>
</protein>